<sequence>MRVKLNKRHVYLTMTDPQTYFQKNLFPDIMELLDPLIPSICHDPIQHELQQDNYETSTIPQDENLTRLSEIESIKASLEYCLLPMTGTMKTDSTVGPPAIQNTVGQHFCKVCGKTFKQRLKCEDHQRIHTGEKPYCCSECGREFATKGSFYRHERVHSGKKRHPCAECGKTFTQKSDLRKHTRIHTEEKPYSCLECGKQCSQKSDLQKHQAIHTGEKPFQCNECEKRFTQKCHLQRHQRNHTGEKLHCCNECSKRFQEKSDLQRHKRVHNPEKRHCCPICGKKFFAKHELWIHQKIHIDGHDDWKQKSPLLLICGHTFWFQNTQTPKQLKSITI</sequence>
<keyword evidence="5 11" id="KW-0863">Zinc-finger</keyword>
<keyword evidence="9" id="KW-0804">Transcription</keyword>
<accession>A0A8C4SL17</accession>
<dbReference type="Ensembl" id="ENSECRT00000019114.1">
    <property type="protein sequence ID" value="ENSECRP00000018735.1"/>
    <property type="gene ID" value="ENSECRG00000012522.1"/>
</dbReference>
<keyword evidence="3" id="KW-0479">Metal-binding</keyword>
<evidence type="ECO:0000256" key="10">
    <source>
        <dbReference type="ARBA" id="ARBA00023242"/>
    </source>
</evidence>
<evidence type="ECO:0000256" key="9">
    <source>
        <dbReference type="ARBA" id="ARBA00023163"/>
    </source>
</evidence>
<dbReference type="InterPro" id="IPR050331">
    <property type="entry name" value="Zinc_finger"/>
</dbReference>
<dbReference type="FunFam" id="3.30.160.60:FF:001480">
    <property type="entry name" value="Si:cabz01071911.3"/>
    <property type="match status" value="2"/>
</dbReference>
<dbReference type="GO" id="GO:0003677">
    <property type="term" value="F:DNA binding"/>
    <property type="evidence" value="ECO:0007669"/>
    <property type="project" value="UniProtKB-KW"/>
</dbReference>
<dbReference type="PANTHER" id="PTHR16515:SF49">
    <property type="entry name" value="GASTRULA ZINC FINGER PROTEIN XLCGF49.1-LIKE-RELATED"/>
    <property type="match status" value="1"/>
</dbReference>
<dbReference type="PROSITE" id="PS50157">
    <property type="entry name" value="ZINC_FINGER_C2H2_2"/>
    <property type="match status" value="7"/>
</dbReference>
<keyword evidence="10" id="KW-0539">Nucleus</keyword>
<feature type="domain" description="C2H2-type" evidence="12">
    <location>
        <begin position="275"/>
        <end position="302"/>
    </location>
</feature>
<dbReference type="Pfam" id="PF00096">
    <property type="entry name" value="zf-C2H2"/>
    <property type="match status" value="4"/>
</dbReference>
<feature type="domain" description="C2H2-type" evidence="12">
    <location>
        <begin position="247"/>
        <end position="274"/>
    </location>
</feature>
<reference evidence="13" key="1">
    <citation type="submission" date="2021-06" db="EMBL/GenBank/DDBJ databases">
        <authorList>
            <consortium name="Wellcome Sanger Institute Data Sharing"/>
        </authorList>
    </citation>
    <scope>NUCLEOTIDE SEQUENCE [LARGE SCALE GENOMIC DNA]</scope>
</reference>
<feature type="domain" description="C2H2-type" evidence="12">
    <location>
        <begin position="163"/>
        <end position="190"/>
    </location>
</feature>
<dbReference type="PANTHER" id="PTHR16515">
    <property type="entry name" value="PR DOMAIN ZINC FINGER PROTEIN"/>
    <property type="match status" value="1"/>
</dbReference>
<dbReference type="Proteomes" id="UP000694620">
    <property type="component" value="Chromosome 12"/>
</dbReference>
<dbReference type="GO" id="GO:0008270">
    <property type="term" value="F:zinc ion binding"/>
    <property type="evidence" value="ECO:0007669"/>
    <property type="project" value="UniProtKB-KW"/>
</dbReference>
<comment type="subcellular location">
    <subcellularLocation>
        <location evidence="1">Nucleus</location>
    </subcellularLocation>
</comment>
<dbReference type="GO" id="GO:0010468">
    <property type="term" value="P:regulation of gene expression"/>
    <property type="evidence" value="ECO:0007669"/>
    <property type="project" value="TreeGrafter"/>
</dbReference>
<evidence type="ECO:0000256" key="11">
    <source>
        <dbReference type="PROSITE-ProRule" id="PRU00042"/>
    </source>
</evidence>
<dbReference type="FunFam" id="3.30.160.60:FF:001857">
    <property type="entry name" value="Uncharacterized protein"/>
    <property type="match status" value="1"/>
</dbReference>
<reference evidence="13" key="3">
    <citation type="submission" date="2025-09" db="UniProtKB">
        <authorList>
            <consortium name="Ensembl"/>
        </authorList>
    </citation>
    <scope>IDENTIFICATION</scope>
</reference>
<dbReference type="FunFam" id="3.30.160.60:FF:002343">
    <property type="entry name" value="Zinc finger protein 33A"/>
    <property type="match status" value="1"/>
</dbReference>
<keyword evidence="14" id="KW-1185">Reference proteome</keyword>
<feature type="domain" description="C2H2-type" evidence="12">
    <location>
        <begin position="135"/>
        <end position="162"/>
    </location>
</feature>
<evidence type="ECO:0000313" key="14">
    <source>
        <dbReference type="Proteomes" id="UP000694620"/>
    </source>
</evidence>
<evidence type="ECO:0000256" key="2">
    <source>
        <dbReference type="ARBA" id="ARBA00006991"/>
    </source>
</evidence>
<feature type="domain" description="C2H2-type" evidence="12">
    <location>
        <begin position="219"/>
        <end position="246"/>
    </location>
</feature>
<dbReference type="GeneTree" id="ENSGT01150000286918"/>
<dbReference type="InterPro" id="IPR036236">
    <property type="entry name" value="Znf_C2H2_sf"/>
</dbReference>
<dbReference type="Gene3D" id="3.30.160.60">
    <property type="entry name" value="Classic Zinc Finger"/>
    <property type="match status" value="7"/>
</dbReference>
<feature type="domain" description="C2H2-type" evidence="12">
    <location>
        <begin position="191"/>
        <end position="218"/>
    </location>
</feature>
<evidence type="ECO:0000256" key="3">
    <source>
        <dbReference type="ARBA" id="ARBA00022723"/>
    </source>
</evidence>
<dbReference type="SUPFAM" id="SSF57667">
    <property type="entry name" value="beta-beta-alpha zinc fingers"/>
    <property type="match status" value="4"/>
</dbReference>
<dbReference type="PROSITE" id="PS00028">
    <property type="entry name" value="ZINC_FINGER_C2H2_1"/>
    <property type="match status" value="7"/>
</dbReference>
<evidence type="ECO:0000256" key="6">
    <source>
        <dbReference type="ARBA" id="ARBA00022833"/>
    </source>
</evidence>
<keyword evidence="8" id="KW-0238">DNA-binding</keyword>
<dbReference type="SMART" id="SM00355">
    <property type="entry name" value="ZnF_C2H2"/>
    <property type="match status" value="7"/>
</dbReference>
<evidence type="ECO:0000256" key="4">
    <source>
        <dbReference type="ARBA" id="ARBA00022737"/>
    </source>
</evidence>
<evidence type="ECO:0000313" key="13">
    <source>
        <dbReference type="Ensembl" id="ENSECRP00000018735.1"/>
    </source>
</evidence>
<evidence type="ECO:0000256" key="1">
    <source>
        <dbReference type="ARBA" id="ARBA00004123"/>
    </source>
</evidence>
<proteinExistence type="inferred from homology"/>
<evidence type="ECO:0000259" key="12">
    <source>
        <dbReference type="PROSITE" id="PS50157"/>
    </source>
</evidence>
<evidence type="ECO:0000256" key="8">
    <source>
        <dbReference type="ARBA" id="ARBA00023125"/>
    </source>
</evidence>
<keyword evidence="7" id="KW-0805">Transcription regulation</keyword>
<reference evidence="13" key="2">
    <citation type="submission" date="2025-08" db="UniProtKB">
        <authorList>
            <consortium name="Ensembl"/>
        </authorList>
    </citation>
    <scope>IDENTIFICATION</scope>
</reference>
<comment type="similarity">
    <text evidence="2">Belongs to the krueppel C2H2-type zinc-finger protein family.</text>
</comment>
<feature type="domain" description="C2H2-type" evidence="12">
    <location>
        <begin position="107"/>
        <end position="134"/>
    </location>
</feature>
<keyword evidence="6" id="KW-0862">Zinc</keyword>
<dbReference type="Pfam" id="PF13894">
    <property type="entry name" value="zf-C2H2_4"/>
    <property type="match status" value="1"/>
</dbReference>
<dbReference type="FunFam" id="3.30.160.60:FF:001498">
    <property type="entry name" value="Zinc finger protein 404"/>
    <property type="match status" value="1"/>
</dbReference>
<protein>
    <recommendedName>
        <fullName evidence="12">C2H2-type domain-containing protein</fullName>
    </recommendedName>
</protein>
<dbReference type="GO" id="GO:0005634">
    <property type="term" value="C:nucleus"/>
    <property type="evidence" value="ECO:0007669"/>
    <property type="project" value="UniProtKB-SubCell"/>
</dbReference>
<organism evidence="13 14">
    <name type="scientific">Erpetoichthys calabaricus</name>
    <name type="common">Rope fish</name>
    <name type="synonym">Calamoichthys calabaricus</name>
    <dbReference type="NCBI Taxonomy" id="27687"/>
    <lineage>
        <taxon>Eukaryota</taxon>
        <taxon>Metazoa</taxon>
        <taxon>Chordata</taxon>
        <taxon>Craniata</taxon>
        <taxon>Vertebrata</taxon>
        <taxon>Euteleostomi</taxon>
        <taxon>Actinopterygii</taxon>
        <taxon>Polypteriformes</taxon>
        <taxon>Polypteridae</taxon>
        <taxon>Erpetoichthys</taxon>
    </lineage>
</organism>
<dbReference type="AlphaFoldDB" id="A0A8C4SL17"/>
<dbReference type="FunFam" id="3.30.160.60:FF:000690">
    <property type="entry name" value="Zinc finger protein 354C"/>
    <property type="match status" value="1"/>
</dbReference>
<keyword evidence="4" id="KW-0677">Repeat</keyword>
<evidence type="ECO:0000256" key="7">
    <source>
        <dbReference type="ARBA" id="ARBA00023015"/>
    </source>
</evidence>
<evidence type="ECO:0000256" key="5">
    <source>
        <dbReference type="ARBA" id="ARBA00022771"/>
    </source>
</evidence>
<dbReference type="InterPro" id="IPR013087">
    <property type="entry name" value="Znf_C2H2_type"/>
</dbReference>
<name>A0A8C4SL17_ERPCA</name>